<dbReference type="KEGG" id="ocn:CUC15_10950"/>
<evidence type="ECO:0000256" key="5">
    <source>
        <dbReference type="PIRSR" id="PIRSR036492-1"/>
    </source>
</evidence>
<name>A0A345PHC7_9BACI</name>
<protein>
    <recommendedName>
        <fullName evidence="4">Aldehyde dehydrogenase</fullName>
    </recommendedName>
</protein>
<dbReference type="InterPro" id="IPR016160">
    <property type="entry name" value="Ald_DH_CS_CYS"/>
</dbReference>
<proteinExistence type="inferred from homology"/>
<dbReference type="GO" id="GO:0005737">
    <property type="term" value="C:cytoplasm"/>
    <property type="evidence" value="ECO:0007669"/>
    <property type="project" value="TreeGrafter"/>
</dbReference>
<keyword evidence="3" id="KW-0520">NAD</keyword>
<reference evidence="10" key="1">
    <citation type="submission" date="2017-11" db="EMBL/GenBank/DDBJ databases">
        <authorList>
            <person name="Zhu W."/>
        </authorList>
    </citation>
    <scope>NUCLEOTIDE SEQUENCE [LARGE SCALE GENOMIC DNA]</scope>
    <source>
        <strain evidence="10">160</strain>
    </source>
</reference>
<evidence type="ECO:0000256" key="3">
    <source>
        <dbReference type="ARBA" id="ARBA00023027"/>
    </source>
</evidence>
<feature type="active site" evidence="5 6">
    <location>
        <position position="240"/>
    </location>
</feature>
<keyword evidence="2 4" id="KW-0560">Oxidoreductase</keyword>
<dbReference type="EMBL" id="CP024848">
    <property type="protein sequence ID" value="AXI09407.1"/>
    <property type="molecule type" value="Genomic_DNA"/>
</dbReference>
<evidence type="ECO:0000256" key="4">
    <source>
        <dbReference type="PIRNR" id="PIRNR036492"/>
    </source>
</evidence>
<dbReference type="PANTHER" id="PTHR43570">
    <property type="entry name" value="ALDEHYDE DEHYDROGENASE"/>
    <property type="match status" value="1"/>
</dbReference>
<dbReference type="InterPro" id="IPR016161">
    <property type="entry name" value="Ald_DH/histidinol_DH"/>
</dbReference>
<evidence type="ECO:0000313" key="9">
    <source>
        <dbReference type="EMBL" id="AXI09407.1"/>
    </source>
</evidence>
<dbReference type="InterPro" id="IPR016162">
    <property type="entry name" value="Ald_DH_N"/>
</dbReference>
<dbReference type="PANTHER" id="PTHR43570:SF16">
    <property type="entry name" value="ALDEHYDE DEHYDROGENASE TYPE III, ISOFORM Q"/>
    <property type="match status" value="1"/>
</dbReference>
<keyword evidence="10" id="KW-1185">Reference proteome</keyword>
<evidence type="ECO:0000256" key="7">
    <source>
        <dbReference type="RuleBase" id="RU003345"/>
    </source>
</evidence>
<dbReference type="PROSITE" id="PS00070">
    <property type="entry name" value="ALDEHYDE_DEHYDR_CYS"/>
    <property type="match status" value="1"/>
</dbReference>
<dbReference type="OrthoDB" id="9762913at2"/>
<evidence type="ECO:0000313" key="10">
    <source>
        <dbReference type="Proteomes" id="UP000253908"/>
    </source>
</evidence>
<dbReference type="CDD" id="cd07136">
    <property type="entry name" value="ALDH_YwdH-P39616"/>
    <property type="match status" value="1"/>
</dbReference>
<evidence type="ECO:0000259" key="8">
    <source>
        <dbReference type="Pfam" id="PF00171"/>
    </source>
</evidence>
<dbReference type="InterPro" id="IPR029510">
    <property type="entry name" value="Ald_DH_CS_GLU"/>
</dbReference>
<dbReference type="PIRSF" id="PIRSF036492">
    <property type="entry name" value="ALDH"/>
    <property type="match status" value="1"/>
</dbReference>
<accession>A0A345PHC7</accession>
<dbReference type="GO" id="GO:0006081">
    <property type="term" value="P:aldehyde metabolic process"/>
    <property type="evidence" value="ECO:0007669"/>
    <property type="project" value="InterPro"/>
</dbReference>
<evidence type="ECO:0000256" key="2">
    <source>
        <dbReference type="ARBA" id="ARBA00023002"/>
    </source>
</evidence>
<sequence length="486" mass="55033">MKHAKFFRILASQLIFIKFLLNIKHRGEISLDQTKEIFTDQQAYFLNGNTVDYEFRKKQLENLKQMLKDNETKIYLALKMDLNKSKHEAFTTELGFLYTEIDFAIKNLRYWMAPDKVSSPLTHKGSKSYIIKEPYGVALVISPWNYPLQLAIAPVISAIAAGNCVILKPSELAKSTSYLLAEIVKSYFDSSFFTVIEGGKEKTAELLTYPFDYIFFTGSKSVGKIVMKAASNHLTPVTLELGGKSPAIVDQDANINIAAKRIVWGKFTNAGQTCVAPDYVIVHEKVKFRLLKAMIKQIKSLYGKDPLKNKDYTRIINTKHFERLEKFLNDENIVHGGNVNKEELIIEPTILDKVTWNDEVMKDEIFGPILPIVMFTNLDEALFKIKSGDKPLALYYFGEDDKIQQQVVEYLSFGGGSINDTLYHLANPHLPFGGVGASGMGSYHGKFGFDTFSHNKSILKQTTKFDVPFRYPGGKISESIVQKFMK</sequence>
<evidence type="ECO:0000256" key="6">
    <source>
        <dbReference type="PROSITE-ProRule" id="PRU10007"/>
    </source>
</evidence>
<dbReference type="Gene3D" id="3.40.605.10">
    <property type="entry name" value="Aldehyde Dehydrogenase, Chain A, domain 1"/>
    <property type="match status" value="1"/>
</dbReference>
<dbReference type="FunFam" id="3.40.309.10:FF:000003">
    <property type="entry name" value="Aldehyde dehydrogenase"/>
    <property type="match status" value="1"/>
</dbReference>
<dbReference type="Gene3D" id="3.40.309.10">
    <property type="entry name" value="Aldehyde Dehydrogenase, Chain A, domain 2"/>
    <property type="match status" value="1"/>
</dbReference>
<feature type="domain" description="Aldehyde dehydrogenase" evidence="8">
    <location>
        <begin position="36"/>
        <end position="458"/>
    </location>
</feature>
<comment type="similarity">
    <text evidence="1 4 7">Belongs to the aldehyde dehydrogenase family.</text>
</comment>
<dbReference type="FunFam" id="3.40.605.10:FF:000004">
    <property type="entry name" value="Aldehyde dehydrogenase"/>
    <property type="match status" value="1"/>
</dbReference>
<organism evidence="9 10">
    <name type="scientific">Oceanobacillus zhaokaii</name>
    <dbReference type="NCBI Taxonomy" id="2052660"/>
    <lineage>
        <taxon>Bacteria</taxon>
        <taxon>Bacillati</taxon>
        <taxon>Bacillota</taxon>
        <taxon>Bacilli</taxon>
        <taxon>Bacillales</taxon>
        <taxon>Bacillaceae</taxon>
        <taxon>Oceanobacillus</taxon>
    </lineage>
</organism>
<dbReference type="Proteomes" id="UP000253908">
    <property type="component" value="Chromosome"/>
</dbReference>
<dbReference type="InterPro" id="IPR016163">
    <property type="entry name" value="Ald_DH_C"/>
</dbReference>
<dbReference type="PROSITE" id="PS00687">
    <property type="entry name" value="ALDEHYDE_DEHYDR_GLU"/>
    <property type="match status" value="1"/>
</dbReference>
<dbReference type="GO" id="GO:0004029">
    <property type="term" value="F:aldehyde dehydrogenase (NAD+) activity"/>
    <property type="evidence" value="ECO:0007669"/>
    <property type="project" value="TreeGrafter"/>
</dbReference>
<dbReference type="Pfam" id="PF00171">
    <property type="entry name" value="Aldedh"/>
    <property type="match status" value="1"/>
</dbReference>
<feature type="active site" evidence="5">
    <location>
        <position position="274"/>
    </location>
</feature>
<evidence type="ECO:0000256" key="1">
    <source>
        <dbReference type="ARBA" id="ARBA00009986"/>
    </source>
</evidence>
<dbReference type="AlphaFoldDB" id="A0A345PHC7"/>
<dbReference type="SUPFAM" id="SSF53720">
    <property type="entry name" value="ALDH-like"/>
    <property type="match status" value="1"/>
</dbReference>
<dbReference type="InterPro" id="IPR012394">
    <property type="entry name" value="Aldehyde_DH_NAD(P)"/>
</dbReference>
<dbReference type="InterPro" id="IPR015590">
    <property type="entry name" value="Aldehyde_DH_dom"/>
</dbReference>
<gene>
    <name evidence="9" type="ORF">CUC15_10950</name>
</gene>